<dbReference type="PANTHER" id="PTHR46451:SF1">
    <property type="entry name" value="RAS-RESPONSIVE ELEMENT-BINDING PROTEIN 1"/>
    <property type="match status" value="1"/>
</dbReference>
<feature type="domain" description="C2H2-type" evidence="3">
    <location>
        <begin position="10"/>
        <end position="32"/>
    </location>
</feature>
<dbReference type="SUPFAM" id="SSF57667">
    <property type="entry name" value="beta-beta-alpha zinc fingers"/>
    <property type="match status" value="1"/>
</dbReference>
<dbReference type="InterPro" id="IPR013087">
    <property type="entry name" value="Znf_C2H2_type"/>
</dbReference>
<accession>A0A8D8BMM3</accession>
<feature type="region of interest" description="Disordered" evidence="2">
    <location>
        <begin position="26"/>
        <end position="71"/>
    </location>
</feature>
<reference evidence="4" key="1">
    <citation type="submission" date="2021-05" db="EMBL/GenBank/DDBJ databases">
        <authorList>
            <person name="Alioto T."/>
            <person name="Alioto T."/>
            <person name="Gomez Garrido J."/>
        </authorList>
    </citation>
    <scope>NUCLEOTIDE SEQUENCE</scope>
</reference>
<dbReference type="InterPro" id="IPR052795">
    <property type="entry name" value="RREB1"/>
</dbReference>
<dbReference type="GO" id="GO:0005634">
    <property type="term" value="C:nucleus"/>
    <property type="evidence" value="ECO:0007669"/>
    <property type="project" value="TreeGrafter"/>
</dbReference>
<keyword evidence="1" id="KW-0863">Zinc-finger</keyword>
<evidence type="ECO:0000256" key="2">
    <source>
        <dbReference type="SAM" id="MobiDB-lite"/>
    </source>
</evidence>
<protein>
    <submittedName>
        <fullName evidence="4">Ras-responsive element-binding protein 1</fullName>
    </submittedName>
</protein>
<dbReference type="GO" id="GO:0001228">
    <property type="term" value="F:DNA-binding transcription activator activity, RNA polymerase II-specific"/>
    <property type="evidence" value="ECO:0007669"/>
    <property type="project" value="TreeGrafter"/>
</dbReference>
<evidence type="ECO:0000313" key="4">
    <source>
        <dbReference type="EMBL" id="CAG6478584.1"/>
    </source>
</evidence>
<evidence type="ECO:0000256" key="1">
    <source>
        <dbReference type="PROSITE-ProRule" id="PRU00042"/>
    </source>
</evidence>
<dbReference type="Gene3D" id="3.30.160.60">
    <property type="entry name" value="Classic Zinc Finger"/>
    <property type="match status" value="1"/>
</dbReference>
<dbReference type="AlphaFoldDB" id="A0A8D8BMM3"/>
<dbReference type="InterPro" id="IPR036236">
    <property type="entry name" value="Znf_C2H2_sf"/>
</dbReference>
<dbReference type="FunFam" id="3.30.160.60:FF:000813">
    <property type="entry name" value="ras-responsive element-binding protein 1 isoform X1"/>
    <property type="match status" value="1"/>
</dbReference>
<dbReference type="GO" id="GO:0000978">
    <property type="term" value="F:RNA polymerase II cis-regulatory region sequence-specific DNA binding"/>
    <property type="evidence" value="ECO:0007669"/>
    <property type="project" value="TreeGrafter"/>
</dbReference>
<sequence length="108" mass="11756">MRTHSGERPFQCEVCRRRFTLKHSMLRHQRKHKCATGGAQRRTGSEDGSDDESEAPPVAVTRSSKMSRLGPNSADLIGNLLGISDQGILNRVLLGSASEAAKLLGVEK</sequence>
<evidence type="ECO:0000259" key="3">
    <source>
        <dbReference type="PROSITE" id="PS50157"/>
    </source>
</evidence>
<dbReference type="GO" id="GO:0008270">
    <property type="term" value="F:zinc ion binding"/>
    <property type="evidence" value="ECO:0007669"/>
    <property type="project" value="UniProtKB-KW"/>
</dbReference>
<keyword evidence="1" id="KW-0862">Zinc</keyword>
<proteinExistence type="predicted"/>
<keyword evidence="1" id="KW-0479">Metal-binding</keyword>
<dbReference type="PROSITE" id="PS50157">
    <property type="entry name" value="ZINC_FINGER_C2H2_2"/>
    <property type="match status" value="1"/>
</dbReference>
<dbReference type="EMBL" id="HBUE01083436">
    <property type="protein sequence ID" value="CAG6478584.1"/>
    <property type="molecule type" value="Transcribed_RNA"/>
</dbReference>
<dbReference type="PANTHER" id="PTHR46451">
    <property type="entry name" value="RAS-RESPONSIVE ELEMENT-BINDING PROTEIN 1"/>
    <property type="match status" value="1"/>
</dbReference>
<name>A0A8D8BMM3_CULPI</name>
<dbReference type="PROSITE" id="PS00028">
    <property type="entry name" value="ZINC_FINGER_C2H2_1"/>
    <property type="match status" value="1"/>
</dbReference>
<organism evidence="4">
    <name type="scientific">Culex pipiens</name>
    <name type="common">House mosquito</name>
    <dbReference type="NCBI Taxonomy" id="7175"/>
    <lineage>
        <taxon>Eukaryota</taxon>
        <taxon>Metazoa</taxon>
        <taxon>Ecdysozoa</taxon>
        <taxon>Arthropoda</taxon>
        <taxon>Hexapoda</taxon>
        <taxon>Insecta</taxon>
        <taxon>Pterygota</taxon>
        <taxon>Neoptera</taxon>
        <taxon>Endopterygota</taxon>
        <taxon>Diptera</taxon>
        <taxon>Nematocera</taxon>
        <taxon>Culicoidea</taxon>
        <taxon>Culicidae</taxon>
        <taxon>Culicinae</taxon>
        <taxon>Culicini</taxon>
        <taxon>Culex</taxon>
        <taxon>Culex</taxon>
    </lineage>
</organism>